<evidence type="ECO:0000256" key="1">
    <source>
        <dbReference type="ARBA" id="ARBA00004123"/>
    </source>
</evidence>
<keyword evidence="2" id="KW-0479">Metal-binding</keyword>
<feature type="compositionally biased region" description="Basic residues" evidence="6">
    <location>
        <begin position="117"/>
        <end position="130"/>
    </location>
</feature>
<evidence type="ECO:0000313" key="8">
    <source>
        <dbReference type="EMBL" id="KAF2747976.1"/>
    </source>
</evidence>
<dbReference type="OrthoDB" id="429950at2759"/>
<dbReference type="SMART" id="SM01336">
    <property type="entry name" value="zf-PARP"/>
    <property type="match status" value="1"/>
</dbReference>
<keyword evidence="5" id="KW-0539">Nucleus</keyword>
<feature type="compositionally biased region" description="Acidic residues" evidence="6">
    <location>
        <begin position="265"/>
        <end position="275"/>
    </location>
</feature>
<dbReference type="Pfam" id="PF00645">
    <property type="entry name" value="zf-PARP"/>
    <property type="match status" value="1"/>
</dbReference>
<sequence length="371" mass="40791">MPEGYRVELSPNNRAFCKNKECKDAGVKIMKGELRFASLFHIKEQTSWAFKHWGCVTPQQIENVVGFIDGDKTLLEGYDELPEEDQERIDYALEHGHVHDEEWKGDVEVNRPGQKGFRVKTKAVKKKAAKKGAEEGEEEEGSPKPQKKRGRAAKDTGDADAPAPKKRGRGKKTAVKDDEQDVEDSEEDNEPQPKKRGRGKKTAVKDEEEDEAPAEENEPQPKKRGRGKKVAVQNDDEEVGAEHDEEIAALPPKKRGRAKKASQEIDGDDENGEDEVAVKPKKSKGKKGTATAADGALDAETQAVNTRPSRGGGRRAVNQPSYAEAPSDEDDDDNASEAPKTALKGKKASVGPGEKLVQKKGRKKKVVTEDE</sequence>
<dbReference type="InterPro" id="IPR001510">
    <property type="entry name" value="Znf_PARP"/>
</dbReference>
<feature type="domain" description="PARP-type" evidence="7">
    <location>
        <begin position="5"/>
        <end position="97"/>
    </location>
</feature>
<dbReference type="Proteomes" id="UP000799440">
    <property type="component" value="Unassembled WGS sequence"/>
</dbReference>
<feature type="compositionally biased region" description="Acidic residues" evidence="6">
    <location>
        <begin position="234"/>
        <end position="247"/>
    </location>
</feature>
<dbReference type="Gene3D" id="3.30.1740.10">
    <property type="entry name" value="Zinc finger, PARP-type"/>
    <property type="match status" value="1"/>
</dbReference>
<dbReference type="SUPFAM" id="SSF57716">
    <property type="entry name" value="Glucocorticoid receptor-like (DNA-binding domain)"/>
    <property type="match status" value="1"/>
</dbReference>
<evidence type="ECO:0000256" key="5">
    <source>
        <dbReference type="ARBA" id="ARBA00023242"/>
    </source>
</evidence>
<evidence type="ECO:0000313" key="9">
    <source>
        <dbReference type="Proteomes" id="UP000799440"/>
    </source>
</evidence>
<keyword evidence="9" id="KW-1185">Reference proteome</keyword>
<feature type="compositionally biased region" description="Acidic residues" evidence="6">
    <location>
        <begin position="206"/>
        <end position="218"/>
    </location>
</feature>
<accession>A0A6A6VDP6</accession>
<feature type="compositionally biased region" description="Basic residues" evidence="6">
    <location>
        <begin position="164"/>
        <end position="173"/>
    </location>
</feature>
<dbReference type="SMART" id="SM00384">
    <property type="entry name" value="AT_hook"/>
    <property type="match status" value="5"/>
</dbReference>
<dbReference type="GO" id="GO:0003677">
    <property type="term" value="F:DNA binding"/>
    <property type="evidence" value="ECO:0007669"/>
    <property type="project" value="InterPro"/>
</dbReference>
<feature type="compositionally biased region" description="Acidic residues" evidence="6">
    <location>
        <begin position="326"/>
        <end position="335"/>
    </location>
</feature>
<dbReference type="EMBL" id="MU006570">
    <property type="protein sequence ID" value="KAF2747976.1"/>
    <property type="molecule type" value="Genomic_DNA"/>
</dbReference>
<dbReference type="GO" id="GO:0008270">
    <property type="term" value="F:zinc ion binding"/>
    <property type="evidence" value="ECO:0007669"/>
    <property type="project" value="UniProtKB-KW"/>
</dbReference>
<organism evidence="8 9">
    <name type="scientific">Sporormia fimetaria CBS 119925</name>
    <dbReference type="NCBI Taxonomy" id="1340428"/>
    <lineage>
        <taxon>Eukaryota</taxon>
        <taxon>Fungi</taxon>
        <taxon>Dikarya</taxon>
        <taxon>Ascomycota</taxon>
        <taxon>Pezizomycotina</taxon>
        <taxon>Dothideomycetes</taxon>
        <taxon>Pleosporomycetidae</taxon>
        <taxon>Pleosporales</taxon>
        <taxon>Sporormiaceae</taxon>
        <taxon>Sporormia</taxon>
    </lineage>
</organism>
<dbReference type="PROSITE" id="PS50064">
    <property type="entry name" value="ZF_PARP_2"/>
    <property type="match status" value="1"/>
</dbReference>
<name>A0A6A6VDP6_9PLEO</name>
<evidence type="ECO:0000256" key="2">
    <source>
        <dbReference type="ARBA" id="ARBA00022723"/>
    </source>
</evidence>
<proteinExistence type="predicted"/>
<feature type="compositionally biased region" description="Low complexity" evidence="6">
    <location>
        <begin position="288"/>
        <end position="299"/>
    </location>
</feature>
<feature type="region of interest" description="Disordered" evidence="6">
    <location>
        <begin position="103"/>
        <end position="371"/>
    </location>
</feature>
<keyword evidence="3" id="KW-0863">Zinc-finger</keyword>
<dbReference type="GO" id="GO:0005634">
    <property type="term" value="C:nucleus"/>
    <property type="evidence" value="ECO:0007669"/>
    <property type="project" value="UniProtKB-SubCell"/>
</dbReference>
<gene>
    <name evidence="8" type="ORF">M011DRAFT_467014</name>
</gene>
<dbReference type="InterPro" id="IPR036957">
    <property type="entry name" value="Znf_PARP_sf"/>
</dbReference>
<protein>
    <submittedName>
        <fullName evidence="8">Zf-PARP-domain-containing protein</fullName>
    </submittedName>
</protein>
<evidence type="ECO:0000256" key="6">
    <source>
        <dbReference type="SAM" id="MobiDB-lite"/>
    </source>
</evidence>
<reference evidence="8" key="1">
    <citation type="journal article" date="2020" name="Stud. Mycol.">
        <title>101 Dothideomycetes genomes: a test case for predicting lifestyles and emergence of pathogens.</title>
        <authorList>
            <person name="Haridas S."/>
            <person name="Albert R."/>
            <person name="Binder M."/>
            <person name="Bloem J."/>
            <person name="Labutti K."/>
            <person name="Salamov A."/>
            <person name="Andreopoulos B."/>
            <person name="Baker S."/>
            <person name="Barry K."/>
            <person name="Bills G."/>
            <person name="Bluhm B."/>
            <person name="Cannon C."/>
            <person name="Castanera R."/>
            <person name="Culley D."/>
            <person name="Daum C."/>
            <person name="Ezra D."/>
            <person name="Gonzalez J."/>
            <person name="Henrissat B."/>
            <person name="Kuo A."/>
            <person name="Liang C."/>
            <person name="Lipzen A."/>
            <person name="Lutzoni F."/>
            <person name="Magnuson J."/>
            <person name="Mondo S."/>
            <person name="Nolan M."/>
            <person name="Ohm R."/>
            <person name="Pangilinan J."/>
            <person name="Park H.-J."/>
            <person name="Ramirez L."/>
            <person name="Alfaro M."/>
            <person name="Sun H."/>
            <person name="Tritt A."/>
            <person name="Yoshinaga Y."/>
            <person name="Zwiers L.-H."/>
            <person name="Turgeon B."/>
            <person name="Goodwin S."/>
            <person name="Spatafora J."/>
            <person name="Crous P."/>
            <person name="Grigoriev I."/>
        </authorList>
    </citation>
    <scope>NUCLEOTIDE SEQUENCE</scope>
    <source>
        <strain evidence="8">CBS 119925</strain>
    </source>
</reference>
<dbReference type="InterPro" id="IPR017956">
    <property type="entry name" value="AT_hook_DNA-bd_motif"/>
</dbReference>
<evidence type="ECO:0000256" key="3">
    <source>
        <dbReference type="ARBA" id="ARBA00022771"/>
    </source>
</evidence>
<keyword evidence="4" id="KW-0862">Zinc</keyword>
<evidence type="ECO:0000256" key="4">
    <source>
        <dbReference type="ARBA" id="ARBA00022833"/>
    </source>
</evidence>
<evidence type="ECO:0000259" key="7">
    <source>
        <dbReference type="PROSITE" id="PS50064"/>
    </source>
</evidence>
<comment type="subcellular location">
    <subcellularLocation>
        <location evidence="1">Nucleus</location>
    </subcellularLocation>
</comment>
<dbReference type="AlphaFoldDB" id="A0A6A6VDP6"/>
<feature type="compositionally biased region" description="Acidic residues" evidence="6">
    <location>
        <begin position="178"/>
        <end position="190"/>
    </location>
</feature>